<evidence type="ECO:0008006" key="3">
    <source>
        <dbReference type="Google" id="ProtNLM"/>
    </source>
</evidence>
<protein>
    <recommendedName>
        <fullName evidence="3">DUF2314 domain-containing protein</fullName>
    </recommendedName>
</protein>
<dbReference type="EMBL" id="AP018817">
    <property type="protein sequence ID" value="BBF67956.1"/>
    <property type="molecule type" value="Genomic_DNA"/>
</dbReference>
<gene>
    <name evidence="1" type="ORF">SBA_ch1_01560</name>
</gene>
<organism evidence="1 2">
    <name type="scientific">Sphingomonas bisphenolicum</name>
    <dbReference type="NCBI Taxonomy" id="296544"/>
    <lineage>
        <taxon>Bacteria</taxon>
        <taxon>Pseudomonadati</taxon>
        <taxon>Pseudomonadota</taxon>
        <taxon>Alphaproteobacteria</taxon>
        <taxon>Sphingomonadales</taxon>
        <taxon>Sphingomonadaceae</taxon>
        <taxon>Sphingomonas</taxon>
    </lineage>
</organism>
<name>A0ABN5W6V8_9SPHN</name>
<keyword evidence="2" id="KW-1185">Reference proteome</keyword>
<dbReference type="Proteomes" id="UP001059971">
    <property type="component" value="Chromosome 1"/>
</dbReference>
<sequence length="173" mass="20065">MRGAVGCELIDDGWRPIWVVCGMAVSERKCRFADVQYPSYDDVMREPDIRTDGWCLENGEAYHRAAPETFCIPERLSREALQPGDLVKLIFRISIDDPDEPEAVERMWVLVRERIKGGGYLGILDNDPYAVAENDEFWSGIELPFWPHHIIDIQQRDENTLSLACEEPKRRWL</sequence>
<reference evidence="1" key="1">
    <citation type="submission" date="2018-07" db="EMBL/GenBank/DDBJ databases">
        <title>Complete genome sequence of Sphingomonas bisphenolicum strain AO1, a bisphenol A degradative bacterium isolated from Japanese farm field.</title>
        <authorList>
            <person name="Murakami M."/>
            <person name="Koh M."/>
            <person name="Koba S."/>
            <person name="Matsumura Y."/>
        </authorList>
    </citation>
    <scope>NUCLEOTIDE SEQUENCE</scope>
    <source>
        <strain evidence="1">AO1</strain>
    </source>
</reference>
<evidence type="ECO:0000313" key="2">
    <source>
        <dbReference type="Proteomes" id="UP001059971"/>
    </source>
</evidence>
<accession>A0ABN5W6V8</accession>
<evidence type="ECO:0000313" key="1">
    <source>
        <dbReference type="EMBL" id="BBF67956.1"/>
    </source>
</evidence>
<proteinExistence type="predicted"/>